<evidence type="ECO:0000259" key="10">
    <source>
        <dbReference type="PROSITE" id="PS50144"/>
    </source>
</evidence>
<comment type="subcellular location">
    <subcellularLocation>
        <location evidence="2">Cytoplasm</location>
    </subcellularLocation>
</comment>
<protein>
    <recommendedName>
        <fullName evidence="14">TNF receptor-associated factor family protein</fullName>
    </recommendedName>
</protein>
<dbReference type="InterPro" id="IPR013083">
    <property type="entry name" value="Znf_RING/FYVE/PHD"/>
</dbReference>
<comment type="caution">
    <text evidence="12">The sequence shown here is derived from an EMBL/GenBank/DDBJ whole genome shotgun (WGS) entry which is preliminary data.</text>
</comment>
<keyword evidence="4 8" id="KW-0479">Metal-binding</keyword>
<evidence type="ECO:0000256" key="3">
    <source>
        <dbReference type="ARBA" id="ARBA00022490"/>
    </source>
</evidence>
<dbReference type="InterPro" id="IPR001293">
    <property type="entry name" value="Znf_TRAF"/>
</dbReference>
<feature type="zinc finger region" description="TRAF-type" evidence="8">
    <location>
        <begin position="124"/>
        <end position="171"/>
    </location>
</feature>
<reference evidence="12 13" key="1">
    <citation type="submission" date="2023-11" db="EMBL/GenBank/DDBJ databases">
        <title>Dfirmibasis_genome.</title>
        <authorList>
            <person name="Edelbroek B."/>
            <person name="Kjellin J."/>
            <person name="Jerlstrom-Hultqvist J."/>
            <person name="Soderbom F."/>
        </authorList>
    </citation>
    <scope>NUCLEOTIDE SEQUENCE [LARGE SCALE GENOMIC DNA]</scope>
    <source>
        <strain evidence="12 13">TNS-C-14</strain>
    </source>
</reference>
<feature type="domain" description="MATH" evidence="10">
    <location>
        <begin position="287"/>
        <end position="411"/>
    </location>
</feature>
<evidence type="ECO:0000256" key="9">
    <source>
        <dbReference type="SAM" id="Coils"/>
    </source>
</evidence>
<organism evidence="12 13">
    <name type="scientific">Dictyostelium firmibasis</name>
    <dbReference type="NCBI Taxonomy" id="79012"/>
    <lineage>
        <taxon>Eukaryota</taxon>
        <taxon>Amoebozoa</taxon>
        <taxon>Evosea</taxon>
        <taxon>Eumycetozoa</taxon>
        <taxon>Dictyostelia</taxon>
        <taxon>Dictyosteliales</taxon>
        <taxon>Dictyosteliaceae</taxon>
        <taxon>Dictyostelium</taxon>
    </lineage>
</organism>
<gene>
    <name evidence="12" type="ORF">RB653_003043</name>
</gene>
<dbReference type="Pfam" id="PF02176">
    <property type="entry name" value="zf-TRAF"/>
    <property type="match status" value="1"/>
</dbReference>
<dbReference type="GO" id="GO:0008270">
    <property type="term" value="F:zinc ion binding"/>
    <property type="evidence" value="ECO:0007669"/>
    <property type="project" value="UniProtKB-KW"/>
</dbReference>
<keyword evidence="7 8" id="KW-0862">Zinc</keyword>
<feature type="domain" description="TRAF-type" evidence="11">
    <location>
        <begin position="124"/>
        <end position="171"/>
    </location>
</feature>
<dbReference type="CDD" id="cd00121">
    <property type="entry name" value="MATH"/>
    <property type="match status" value="1"/>
</dbReference>
<evidence type="ECO:0000259" key="11">
    <source>
        <dbReference type="PROSITE" id="PS50145"/>
    </source>
</evidence>
<evidence type="ECO:0000256" key="5">
    <source>
        <dbReference type="ARBA" id="ARBA00022737"/>
    </source>
</evidence>
<evidence type="ECO:0008006" key="14">
    <source>
        <dbReference type="Google" id="ProtNLM"/>
    </source>
</evidence>
<keyword evidence="5" id="KW-0677">Repeat</keyword>
<dbReference type="EMBL" id="JAVFKY010000004">
    <property type="protein sequence ID" value="KAK5578090.1"/>
    <property type="molecule type" value="Genomic_DNA"/>
</dbReference>
<dbReference type="GO" id="GO:0005737">
    <property type="term" value="C:cytoplasm"/>
    <property type="evidence" value="ECO:0007669"/>
    <property type="project" value="UniProtKB-SubCell"/>
</dbReference>
<feature type="coiled-coil region" evidence="9">
    <location>
        <begin position="254"/>
        <end position="281"/>
    </location>
</feature>
<accession>A0AAN7YZ71</accession>
<evidence type="ECO:0000256" key="2">
    <source>
        <dbReference type="ARBA" id="ARBA00004496"/>
    </source>
</evidence>
<sequence length="423" mass="49109">MIDYKINDILVKQLNDDYNCSICVDPVLNSLPLEQHQALSCKNGHLLCQTCWGKQLALRKECCICKIKVESVSELCRNIFLEKGFRNKKVHCPNGYENFKIDEKLIRDERDGCKSVVTIDQLESHLRECEYGFIECPNDPIRCKDRFRKNQTDKHMGNCQFVTIFCDHCKEGVIKNDMPTHIENDCSIISLECEFCNEKFGRRSLENHVANECPNVTIDCPHKEGGCTSKVKRCDLSQHLSEEDNHIRYMQRIIEKHRIQVEESDRVIKKLRSDYKDLEKRVDITSRYKGNWTIENWSQKLTHYPNNERLKSPYFCIGSKSFYVGLYPNGFNQTNAGYMSIFLHLYEKPSTSTTVVRFSFELLHSDPIKSLKFEKSNKYTENKGSGFSQFIDVKMISNFVIDGKLTINIDVEVIPPSSSLVTK</sequence>
<keyword evidence="9" id="KW-0175">Coiled coil</keyword>
<dbReference type="Pfam" id="PF22486">
    <property type="entry name" value="MATH_2"/>
    <property type="match status" value="1"/>
</dbReference>
<evidence type="ECO:0000313" key="12">
    <source>
        <dbReference type="EMBL" id="KAK5578090.1"/>
    </source>
</evidence>
<evidence type="ECO:0000256" key="6">
    <source>
        <dbReference type="ARBA" id="ARBA00022771"/>
    </source>
</evidence>
<dbReference type="PROSITE" id="PS50145">
    <property type="entry name" value="ZF_TRAF"/>
    <property type="match status" value="2"/>
</dbReference>
<proteinExistence type="predicted"/>
<keyword evidence="6 8" id="KW-0863">Zinc-finger</keyword>
<evidence type="ECO:0000256" key="4">
    <source>
        <dbReference type="ARBA" id="ARBA00022723"/>
    </source>
</evidence>
<evidence type="ECO:0000256" key="8">
    <source>
        <dbReference type="PROSITE-ProRule" id="PRU00207"/>
    </source>
</evidence>
<feature type="domain" description="TRAF-type" evidence="11">
    <location>
        <begin position="180"/>
        <end position="233"/>
    </location>
</feature>
<dbReference type="Proteomes" id="UP001344447">
    <property type="component" value="Unassembled WGS sequence"/>
</dbReference>
<keyword evidence="3" id="KW-0963">Cytoplasm</keyword>
<dbReference type="InterPro" id="IPR008974">
    <property type="entry name" value="TRAF-like"/>
</dbReference>
<keyword evidence="13" id="KW-1185">Reference proteome</keyword>
<dbReference type="AlphaFoldDB" id="A0AAN7YZ71"/>
<dbReference type="Gene3D" id="3.30.40.10">
    <property type="entry name" value="Zinc/RING finger domain, C3HC4 (zinc finger)"/>
    <property type="match status" value="3"/>
</dbReference>
<dbReference type="PANTHER" id="PTHR10131:SF149">
    <property type="entry name" value="TNF RECEPTOR-ASSOCIATED FACTOR FAMILY PROTEIN DDB_G0277243"/>
    <property type="match status" value="1"/>
</dbReference>
<dbReference type="InterPro" id="IPR002083">
    <property type="entry name" value="MATH/TRAF_dom"/>
</dbReference>
<feature type="zinc finger region" description="TRAF-type" evidence="8">
    <location>
        <begin position="180"/>
        <end position="233"/>
    </location>
</feature>
<dbReference type="SUPFAM" id="SSF49599">
    <property type="entry name" value="TRAF domain-like"/>
    <property type="match status" value="3"/>
</dbReference>
<dbReference type="Gene3D" id="2.60.210.10">
    <property type="entry name" value="Apoptosis, Tumor Necrosis Factor Receptor Associated Protein 2, Chain A"/>
    <property type="match status" value="1"/>
</dbReference>
<dbReference type="PANTHER" id="PTHR10131">
    <property type="entry name" value="TNF RECEPTOR ASSOCIATED FACTOR"/>
    <property type="match status" value="1"/>
</dbReference>
<dbReference type="PROSITE" id="PS50144">
    <property type="entry name" value="MATH"/>
    <property type="match status" value="1"/>
</dbReference>
<evidence type="ECO:0000313" key="13">
    <source>
        <dbReference type="Proteomes" id="UP001344447"/>
    </source>
</evidence>
<evidence type="ECO:0000256" key="7">
    <source>
        <dbReference type="ARBA" id="ARBA00022833"/>
    </source>
</evidence>
<comment type="function">
    <text evidence="1">Probable adapter protein and signal transducer that links members of the tumor necrosis factor receptor family to different signaling pathways by association with the receptor cytoplasmic domain and kinases.</text>
</comment>
<name>A0AAN7YZ71_9MYCE</name>
<evidence type="ECO:0000256" key="1">
    <source>
        <dbReference type="ARBA" id="ARBA00003051"/>
    </source>
</evidence>